<organism evidence="3 4">
    <name type="scientific">Sphingomonas gei</name>
    <dbReference type="NCBI Taxonomy" id="1395960"/>
    <lineage>
        <taxon>Bacteria</taxon>
        <taxon>Pseudomonadati</taxon>
        <taxon>Pseudomonadota</taxon>
        <taxon>Alphaproteobacteria</taxon>
        <taxon>Sphingomonadales</taxon>
        <taxon>Sphingomonadaceae</taxon>
        <taxon>Sphingomonas</taxon>
    </lineage>
</organism>
<dbReference type="CDD" id="cd05252">
    <property type="entry name" value="CDP_GD_SDR_e"/>
    <property type="match status" value="1"/>
</dbReference>
<dbReference type="Proteomes" id="UP000306147">
    <property type="component" value="Unassembled WGS sequence"/>
</dbReference>
<dbReference type="NCBIfam" id="TIGR02622">
    <property type="entry name" value="CDP_4_6_dhtase"/>
    <property type="match status" value="1"/>
</dbReference>
<dbReference type="InterPro" id="IPR050177">
    <property type="entry name" value="Lipid_A_modif_metabolic_enz"/>
</dbReference>
<dbReference type="Gene3D" id="3.40.50.720">
    <property type="entry name" value="NAD(P)-binding Rossmann-like Domain"/>
    <property type="match status" value="1"/>
</dbReference>
<accession>A0A4S1X316</accession>
<dbReference type="SUPFAM" id="SSF51735">
    <property type="entry name" value="NAD(P)-binding Rossmann-fold domains"/>
    <property type="match status" value="1"/>
</dbReference>
<name>A0A4S1X316_9SPHN</name>
<comment type="caution">
    <text evidence="3">The sequence shown here is derived from an EMBL/GenBank/DDBJ whole genome shotgun (WGS) entry which is preliminary data.</text>
</comment>
<dbReference type="AlphaFoldDB" id="A0A4S1X316"/>
<dbReference type="Gene3D" id="3.90.25.10">
    <property type="entry name" value="UDP-galactose 4-epimerase, domain 1"/>
    <property type="match status" value="1"/>
</dbReference>
<dbReference type="EC" id="4.2.1.45" evidence="3"/>
<proteinExistence type="predicted"/>
<dbReference type="InterPro" id="IPR013445">
    <property type="entry name" value="CDP_4_6_deHydtase"/>
</dbReference>
<dbReference type="PANTHER" id="PTHR43245">
    <property type="entry name" value="BIFUNCTIONAL POLYMYXIN RESISTANCE PROTEIN ARNA"/>
    <property type="match status" value="1"/>
</dbReference>
<feature type="region of interest" description="Disordered" evidence="1">
    <location>
        <begin position="80"/>
        <end position="123"/>
    </location>
</feature>
<dbReference type="GO" id="GO:0047733">
    <property type="term" value="F:CDP-glucose 4,6-dehydratase activity"/>
    <property type="evidence" value="ECO:0007669"/>
    <property type="project" value="UniProtKB-EC"/>
</dbReference>
<dbReference type="InterPro" id="IPR036291">
    <property type="entry name" value="NAD(P)-bd_dom_sf"/>
</dbReference>
<protein>
    <submittedName>
        <fullName evidence="3">CDP-glucose 4,6-dehydratase</fullName>
        <ecNumber evidence="3">4.2.1.45</ecNumber>
    </submittedName>
</protein>
<feature type="compositionally biased region" description="Basic residues" evidence="1">
    <location>
        <begin position="88"/>
        <end position="123"/>
    </location>
</feature>
<evidence type="ECO:0000313" key="4">
    <source>
        <dbReference type="Proteomes" id="UP000306147"/>
    </source>
</evidence>
<evidence type="ECO:0000259" key="2">
    <source>
        <dbReference type="Pfam" id="PF16363"/>
    </source>
</evidence>
<evidence type="ECO:0000313" key="3">
    <source>
        <dbReference type="EMBL" id="TGX50331.1"/>
    </source>
</evidence>
<keyword evidence="3" id="KW-0456">Lyase</keyword>
<dbReference type="EMBL" id="SRXT01000007">
    <property type="protein sequence ID" value="TGX50331.1"/>
    <property type="molecule type" value="Genomic_DNA"/>
</dbReference>
<feature type="domain" description="NAD(P)-binding" evidence="2">
    <location>
        <begin position="174"/>
        <end position="481"/>
    </location>
</feature>
<dbReference type="OrthoDB" id="9801785at2"/>
<keyword evidence="4" id="KW-1185">Reference proteome</keyword>
<feature type="region of interest" description="Disordered" evidence="1">
    <location>
        <begin position="1"/>
        <end position="26"/>
    </location>
</feature>
<dbReference type="InterPro" id="IPR016040">
    <property type="entry name" value="NAD(P)-bd_dom"/>
</dbReference>
<feature type="compositionally biased region" description="Basic and acidic residues" evidence="1">
    <location>
        <begin position="1"/>
        <end position="17"/>
    </location>
</feature>
<dbReference type="Pfam" id="PF16363">
    <property type="entry name" value="GDP_Man_Dehyd"/>
    <property type="match status" value="1"/>
</dbReference>
<evidence type="ECO:0000256" key="1">
    <source>
        <dbReference type="SAM" id="MobiDB-lite"/>
    </source>
</evidence>
<dbReference type="PANTHER" id="PTHR43245:SF10">
    <property type="entry name" value="SUGAR DEHYDRATASE_EPIMERASE YFNG-RELATED"/>
    <property type="match status" value="1"/>
</dbReference>
<reference evidence="3 4" key="1">
    <citation type="submission" date="2019-04" db="EMBL/GenBank/DDBJ databases">
        <title>Sphingomonas psychrotolerans sp. nov., isolated from soil in the Tianshan Mountains, Xinjiang, China.</title>
        <authorList>
            <person name="Luo Y."/>
            <person name="Sheng H."/>
        </authorList>
    </citation>
    <scope>NUCLEOTIDE SEQUENCE [LARGE SCALE GENOMIC DNA]</scope>
    <source>
        <strain evidence="3 4">ZFGT-11</strain>
    </source>
</reference>
<sequence>MADHAGRDRRDDDDRRPSRGNPPLSRSRRALLLHLWRRRRRYRRRRIGRLPQSTRPARDDHVGVAAGALRRARIRCGQGDRFQGEARGRRRPDQRRVLRRRSFGTRSGRWPRHRLGSRPARAARARRRADGISAPGFLAADGYTARQTLSRRIVEIGRRPVEALVTGWRGRRVLVTGHTGFKGSWLSLWLHALGAEVTGFALPPPTEPSLFAAARIDALIEHHEGDIRDLTAVRAVVEASRPEVIFHLAAQPLVRLSYQEPVETYATNVMGTVHLLEAARRAPGVRAIVCVTSDKCYDNREWVWPYRESDPMGGHDPYSSSKGCAELVAAAYRSSFFAEGPALATARAGNVIGGGDWATDRLLPDLIRAFEAGTAPLIRSPDSVRPWQHVLEALSGYLLLAGRLLAGEPRFAEGWNFGPSDEDARPVSWIVERMRAAWGDSAAAIPDTGPRRHEAGLLRLDSAKARAALGWQPMLRLEEAVAWIAEWHKAVGSGEDARAISLGQIADYAARRAVSVREPTGRASAC</sequence>
<gene>
    <name evidence="3" type="primary">rfbG</name>
    <name evidence="3" type="ORF">E5A73_18120</name>
</gene>